<dbReference type="NCBIfam" id="TIGR00577">
    <property type="entry name" value="fpg"/>
    <property type="match status" value="1"/>
</dbReference>
<evidence type="ECO:0000256" key="8">
    <source>
        <dbReference type="ARBA" id="ARBA00022833"/>
    </source>
</evidence>
<dbReference type="SUPFAM" id="SSF57716">
    <property type="entry name" value="Glucocorticoid receptor-like (DNA-binding domain)"/>
    <property type="match status" value="1"/>
</dbReference>
<reference evidence="19" key="1">
    <citation type="journal article" date="2019" name="ISME J.">
        <title>Evolution in action: habitat transition from sediment to the pelagial leads to genome streamlining in Methylophilaceae.</title>
        <authorList>
            <person name="Salcher M."/>
            <person name="Schaefle D."/>
            <person name="Kaspar M."/>
            <person name="Neuenschwander S.M."/>
            <person name="Ghai R."/>
        </authorList>
    </citation>
    <scope>NUCLEOTIDE SEQUENCE [LARGE SCALE GENOMIC DNA]</scope>
    <source>
        <strain evidence="19">MMS-M-51</strain>
    </source>
</reference>
<feature type="domain" description="FPG-type" evidence="16">
    <location>
        <begin position="240"/>
        <end position="274"/>
    </location>
</feature>
<evidence type="ECO:0000256" key="2">
    <source>
        <dbReference type="ARBA" id="ARBA00009409"/>
    </source>
</evidence>
<evidence type="ECO:0000256" key="14">
    <source>
        <dbReference type="ARBA" id="ARBA00044632"/>
    </source>
</evidence>
<keyword evidence="10 15" id="KW-0234">DNA repair</keyword>
<feature type="domain" description="Formamidopyrimidine-DNA glycosylase catalytic" evidence="17">
    <location>
        <begin position="2"/>
        <end position="116"/>
    </location>
</feature>
<evidence type="ECO:0000256" key="12">
    <source>
        <dbReference type="ARBA" id="ARBA00023268"/>
    </source>
</evidence>
<feature type="binding site" evidence="15">
    <location>
        <position position="94"/>
    </location>
    <ligand>
        <name>DNA</name>
        <dbReference type="ChEBI" id="CHEBI:16991"/>
    </ligand>
</feature>
<dbReference type="SUPFAM" id="SSF46946">
    <property type="entry name" value="S13-like H2TH domain"/>
    <property type="match status" value="1"/>
</dbReference>
<dbReference type="PANTHER" id="PTHR22993">
    <property type="entry name" value="FORMAMIDOPYRIMIDINE-DNA GLYCOSYLASE"/>
    <property type="match status" value="1"/>
</dbReference>
<dbReference type="InterPro" id="IPR035937">
    <property type="entry name" value="FPG_N"/>
</dbReference>
<evidence type="ECO:0000259" key="16">
    <source>
        <dbReference type="PROSITE" id="PS51066"/>
    </source>
</evidence>
<keyword evidence="7 15" id="KW-0378">Hydrolase</keyword>
<dbReference type="EMBL" id="CP040946">
    <property type="protein sequence ID" value="QDC43619.1"/>
    <property type="molecule type" value="Genomic_DNA"/>
</dbReference>
<feature type="active site" description="Proton donor; for beta-elimination activity" evidence="15">
    <location>
        <position position="57"/>
    </location>
</feature>
<dbReference type="Gene3D" id="1.10.8.50">
    <property type="match status" value="1"/>
</dbReference>
<evidence type="ECO:0000256" key="3">
    <source>
        <dbReference type="ARBA" id="ARBA00011245"/>
    </source>
</evidence>
<dbReference type="SMART" id="SM00898">
    <property type="entry name" value="Fapy_DNA_glyco"/>
    <property type="match status" value="1"/>
</dbReference>
<dbReference type="Gene3D" id="3.20.190.10">
    <property type="entry name" value="MutM-like, N-terminal"/>
    <property type="match status" value="1"/>
</dbReference>
<dbReference type="SUPFAM" id="SSF81624">
    <property type="entry name" value="N-terminal domain of MutM-like DNA repair proteins"/>
    <property type="match status" value="1"/>
</dbReference>
<dbReference type="InterPro" id="IPR020629">
    <property type="entry name" value="FPG_Glyclase"/>
</dbReference>
<dbReference type="FunFam" id="1.10.8.50:FF:000003">
    <property type="entry name" value="Formamidopyrimidine-DNA glycosylase"/>
    <property type="match status" value="1"/>
</dbReference>
<proteinExistence type="inferred from homology"/>
<dbReference type="KEGG" id="mmec:FIU01_03170"/>
<feature type="binding site" evidence="15">
    <location>
        <position position="113"/>
    </location>
    <ligand>
        <name>DNA</name>
        <dbReference type="ChEBI" id="CHEBI:16991"/>
    </ligand>
</feature>
<dbReference type="CDD" id="cd08966">
    <property type="entry name" value="EcFpg-like_N"/>
    <property type="match status" value="1"/>
</dbReference>
<dbReference type="InterPro" id="IPR010663">
    <property type="entry name" value="Znf_FPG/IleRS"/>
</dbReference>
<sequence>MPELPEVEVTRRGLLPVEGAKISQVTIRHHGLRWPIPAALPQYLEGRRLLRLTRRAKYILADIGQTQTEGVLLLHLGMSGRLCLLDRDYPAEKHDHFDLKFEDGRVIRLRDPRRFGAVLWLDNPPMQHALLASLGPEPLESSFNADYLHAQLASRSASIKTSIMDAHVVVGVGNIYASESLFRARIHPEIPAKALSVAQCALLVQEIKSTLLAALEAGGSSLRDFFGADGNPGYFQQTYTVYGRTGEPCRVCSQPIQNIRLGQRSTFYCAHCQPRQTHPLKK</sequence>
<comment type="catalytic activity">
    <reaction evidence="1 15">
        <text>Hydrolysis of DNA containing ring-opened 7-methylguanine residues, releasing 2,6-diamino-4-hydroxy-5-(N-methyl)formamidopyrimidine.</text>
        <dbReference type="EC" id="3.2.2.23"/>
    </reaction>
</comment>
<dbReference type="GO" id="GO:0140078">
    <property type="term" value="F:class I DNA-(apurinic or apyrimidinic site) endonuclease activity"/>
    <property type="evidence" value="ECO:0007669"/>
    <property type="project" value="UniProtKB-EC"/>
</dbReference>
<evidence type="ECO:0000256" key="10">
    <source>
        <dbReference type="ARBA" id="ARBA00023204"/>
    </source>
</evidence>
<keyword evidence="19" id="KW-1185">Reference proteome</keyword>
<dbReference type="Pfam" id="PF01149">
    <property type="entry name" value="Fapy_DNA_glyco"/>
    <property type="match status" value="1"/>
</dbReference>
<feature type="active site" description="Proton donor; for delta-elimination activity" evidence="15">
    <location>
        <position position="264"/>
    </location>
</feature>
<evidence type="ECO:0000256" key="4">
    <source>
        <dbReference type="ARBA" id="ARBA00022723"/>
    </source>
</evidence>
<name>A0A5B8CQZ3_9PROT</name>
<dbReference type="PROSITE" id="PS51066">
    <property type="entry name" value="ZF_FPG_2"/>
    <property type="match status" value="1"/>
</dbReference>
<evidence type="ECO:0000256" key="9">
    <source>
        <dbReference type="ARBA" id="ARBA00023125"/>
    </source>
</evidence>
<keyword evidence="9 15" id="KW-0238">DNA-binding</keyword>
<feature type="binding site" evidence="15">
    <location>
        <position position="155"/>
    </location>
    <ligand>
        <name>DNA</name>
        <dbReference type="ChEBI" id="CHEBI:16991"/>
    </ligand>
</feature>
<keyword evidence="8 15" id="KW-0862">Zinc</keyword>
<evidence type="ECO:0000256" key="13">
    <source>
        <dbReference type="ARBA" id="ARBA00023295"/>
    </source>
</evidence>
<dbReference type="GO" id="GO:0003684">
    <property type="term" value="F:damaged DNA binding"/>
    <property type="evidence" value="ECO:0007669"/>
    <property type="project" value="InterPro"/>
</dbReference>
<keyword evidence="12 15" id="KW-0511">Multifunctional enzyme</keyword>
<evidence type="ECO:0000256" key="7">
    <source>
        <dbReference type="ARBA" id="ARBA00022801"/>
    </source>
</evidence>
<evidence type="ECO:0000256" key="6">
    <source>
        <dbReference type="ARBA" id="ARBA00022771"/>
    </source>
</evidence>
<comment type="subunit">
    <text evidence="3 15">Monomer.</text>
</comment>
<protein>
    <recommendedName>
        <fullName evidence="15">Formamidopyrimidine-DNA glycosylase</fullName>
        <shortName evidence="15">Fapy-DNA glycosylase</shortName>
        <ecNumber evidence="15">3.2.2.23</ecNumber>
    </recommendedName>
    <alternativeName>
        <fullName evidence="15">DNA-(apurinic or apyrimidinic site) lyase MutM</fullName>
        <shortName evidence="15">AP lyase MutM</shortName>
        <ecNumber evidence="15">4.2.99.18</ecNumber>
    </alternativeName>
</protein>
<dbReference type="GO" id="GO:0034039">
    <property type="term" value="F:8-oxo-7,8-dihydroguanine DNA N-glycosylase activity"/>
    <property type="evidence" value="ECO:0007669"/>
    <property type="project" value="TreeGrafter"/>
</dbReference>
<accession>A0A5B8CQZ3</accession>
<evidence type="ECO:0000259" key="17">
    <source>
        <dbReference type="PROSITE" id="PS51068"/>
    </source>
</evidence>
<dbReference type="Proteomes" id="UP000311008">
    <property type="component" value="Chromosome"/>
</dbReference>
<dbReference type="HAMAP" id="MF_00103">
    <property type="entry name" value="Fapy_DNA_glycosyl"/>
    <property type="match status" value="1"/>
</dbReference>
<evidence type="ECO:0000313" key="19">
    <source>
        <dbReference type="Proteomes" id="UP000311008"/>
    </source>
</evidence>
<dbReference type="Pfam" id="PF06831">
    <property type="entry name" value="H2TH"/>
    <property type="match status" value="1"/>
</dbReference>
<organism evidence="18 19">
    <name type="scientific">Methylophilus medardicus</name>
    <dbReference type="NCBI Taxonomy" id="2588534"/>
    <lineage>
        <taxon>Bacteria</taxon>
        <taxon>Pseudomonadati</taxon>
        <taxon>Pseudomonadota</taxon>
        <taxon>Betaproteobacteria</taxon>
        <taxon>Nitrosomonadales</taxon>
        <taxon>Methylophilaceae</taxon>
        <taxon>Methylophilus</taxon>
    </lineage>
</organism>
<gene>
    <name evidence="15 18" type="primary">mutM</name>
    <name evidence="15" type="synonym">fpg</name>
    <name evidence="18" type="ORF">FIU01_03170</name>
</gene>
<dbReference type="RefSeq" id="WP_140002892.1">
    <property type="nucleotide sequence ID" value="NZ_CP040946.1"/>
</dbReference>
<comment type="function">
    <text evidence="15">Involved in base excision repair of DNA damaged by oxidation or by mutagenic agents. Acts as DNA glycosylase that recognizes and removes damaged bases. Has a preference for oxidized purines, such as 7,8-dihydro-8-oxoguanine (8-oxoG). Has AP (apurinic/apyrimidinic) lyase activity and introduces nicks in the DNA strand. Cleaves the DNA backbone by beta-delta elimination to generate a single-strand break at the site of the removed base with both 3'- and 5'-phosphates.</text>
</comment>
<feature type="active site" description="Proton donor" evidence="15">
    <location>
        <position position="3"/>
    </location>
</feature>
<dbReference type="InterPro" id="IPR010979">
    <property type="entry name" value="Ribosomal_uS13-like_H2TH"/>
</dbReference>
<feature type="active site" description="Schiff-base intermediate with DNA" evidence="15">
    <location>
        <position position="2"/>
    </location>
</feature>
<dbReference type="InterPro" id="IPR012319">
    <property type="entry name" value="FPG_cat"/>
</dbReference>
<dbReference type="GO" id="GO:0006284">
    <property type="term" value="P:base-excision repair"/>
    <property type="evidence" value="ECO:0007669"/>
    <property type="project" value="InterPro"/>
</dbReference>
<keyword evidence="13 15" id="KW-0326">Glycosidase</keyword>
<dbReference type="InterPro" id="IPR015886">
    <property type="entry name" value="H2TH_FPG"/>
</dbReference>
<keyword evidence="6 15" id="KW-0863">Zinc-finger</keyword>
<dbReference type="EC" id="4.2.99.18" evidence="15"/>
<comment type="catalytic activity">
    <reaction evidence="14 15">
        <text>2'-deoxyribonucleotide-(2'-deoxyribose 5'-phosphate)-2'-deoxyribonucleotide-DNA = a 3'-end 2'-deoxyribonucleotide-(2,3-dehydro-2,3-deoxyribose 5'-phosphate)-DNA + a 5'-end 5'-phospho-2'-deoxyribonucleoside-DNA + H(+)</text>
        <dbReference type="Rhea" id="RHEA:66592"/>
        <dbReference type="Rhea" id="RHEA-COMP:13180"/>
        <dbReference type="Rhea" id="RHEA-COMP:16897"/>
        <dbReference type="Rhea" id="RHEA-COMP:17067"/>
        <dbReference type="ChEBI" id="CHEBI:15378"/>
        <dbReference type="ChEBI" id="CHEBI:136412"/>
        <dbReference type="ChEBI" id="CHEBI:157695"/>
        <dbReference type="ChEBI" id="CHEBI:167181"/>
        <dbReference type="EC" id="4.2.99.18"/>
    </reaction>
</comment>
<dbReference type="PROSITE" id="PS01242">
    <property type="entry name" value="ZF_FPG_1"/>
    <property type="match status" value="1"/>
</dbReference>
<dbReference type="Pfam" id="PF06827">
    <property type="entry name" value="zf-FPG_IleRS"/>
    <property type="match status" value="1"/>
</dbReference>
<keyword evidence="11 15" id="KW-0456">Lyase</keyword>
<evidence type="ECO:0000256" key="5">
    <source>
        <dbReference type="ARBA" id="ARBA00022763"/>
    </source>
</evidence>
<keyword evidence="4 15" id="KW-0479">Metal-binding</keyword>
<evidence type="ECO:0000256" key="1">
    <source>
        <dbReference type="ARBA" id="ARBA00001668"/>
    </source>
</evidence>
<keyword evidence="5 15" id="KW-0227">DNA damage</keyword>
<dbReference type="SMART" id="SM01232">
    <property type="entry name" value="H2TH"/>
    <property type="match status" value="1"/>
</dbReference>
<dbReference type="GO" id="GO:0008270">
    <property type="term" value="F:zinc ion binding"/>
    <property type="evidence" value="ECO:0007669"/>
    <property type="project" value="UniProtKB-UniRule"/>
</dbReference>
<dbReference type="InterPro" id="IPR000214">
    <property type="entry name" value="Znf_DNA_glyclase/AP_lyase"/>
</dbReference>
<dbReference type="PROSITE" id="PS51068">
    <property type="entry name" value="FPG_CAT"/>
    <property type="match status" value="1"/>
</dbReference>
<evidence type="ECO:0000256" key="11">
    <source>
        <dbReference type="ARBA" id="ARBA00023239"/>
    </source>
</evidence>
<dbReference type="EC" id="3.2.2.23" evidence="15"/>
<comment type="similarity">
    <text evidence="2 15">Belongs to the FPG family.</text>
</comment>
<evidence type="ECO:0000313" key="18">
    <source>
        <dbReference type="EMBL" id="QDC43619.1"/>
    </source>
</evidence>
<dbReference type="PANTHER" id="PTHR22993:SF9">
    <property type="entry name" value="FORMAMIDOPYRIMIDINE-DNA GLYCOSYLASE"/>
    <property type="match status" value="1"/>
</dbReference>
<dbReference type="OrthoDB" id="9800855at2"/>
<dbReference type="InterPro" id="IPR015887">
    <property type="entry name" value="DNA_glyclase_Znf_dom_DNA_BS"/>
</dbReference>
<dbReference type="NCBIfam" id="NF002211">
    <property type="entry name" value="PRK01103.1"/>
    <property type="match status" value="1"/>
</dbReference>
<comment type="cofactor">
    <cofactor evidence="15">
        <name>Zn(2+)</name>
        <dbReference type="ChEBI" id="CHEBI:29105"/>
    </cofactor>
    <text evidence="15">Binds 1 zinc ion per subunit.</text>
</comment>
<evidence type="ECO:0000256" key="15">
    <source>
        <dbReference type="HAMAP-Rule" id="MF_00103"/>
    </source>
</evidence>
<dbReference type="AlphaFoldDB" id="A0A5B8CQZ3"/>